<evidence type="ECO:0000256" key="8">
    <source>
        <dbReference type="ARBA" id="ARBA00023180"/>
    </source>
</evidence>
<dbReference type="InterPro" id="IPR051427">
    <property type="entry name" value="Nectin/Nectin-like"/>
</dbReference>
<feature type="compositionally biased region" description="Basic and acidic residues" evidence="9">
    <location>
        <begin position="463"/>
        <end position="474"/>
    </location>
</feature>
<evidence type="ECO:0000313" key="13">
    <source>
        <dbReference type="EMBL" id="CAG5104297.1"/>
    </source>
</evidence>
<keyword evidence="3 11" id="KW-0732">Signal</keyword>
<accession>A0ABN7SQQ6</accession>
<keyword evidence="7" id="KW-1015">Disulfide bond</keyword>
<feature type="chain" id="PRO_5045116889" evidence="11">
    <location>
        <begin position="18"/>
        <end position="486"/>
    </location>
</feature>
<evidence type="ECO:0000256" key="10">
    <source>
        <dbReference type="SAM" id="Phobius"/>
    </source>
</evidence>
<evidence type="ECO:0000256" key="3">
    <source>
        <dbReference type="ARBA" id="ARBA00022729"/>
    </source>
</evidence>
<sequence length="486" mass="54569">MILFLARIFLLTSSALAVDFTVTIENDFTIPCPIAQLPCSESECEKIQIIVKINENKIFEKEKAVRDRARQPVFKSENGQILSDYEINPKSEKFEWNWEAGGLTLKNTSIKDSGKFTCHIKVRKNIITDDSTDFSTYTTLTVQKKPLLIKAELHQSYIEATEDSGLKTIASCVYDPGKPEAIVRWVNGLNGAALQQNFFKTSITRLENQYTQELQMIPDKKFNNAYIKCSLSHPLLTDESESMKLNVTYKPAKPNIVQNGDRLFCAAEGNPMPTISWEVESEDDDVVTTIAETNVKIRFLGARNLNYTCKAANFMGTSESTISNLSIATVAEIREKYTVFAGIIIGAVSLIFIIGIVVCHFAWKSTKEKDENESGWSEPLQITMTGGHSHSGAGDTGDFIYRVPVPQENNSKLMDYYTATDSGTDSHSIEPDDFESSFVRSESILQGQQRENARGQHFQPRFKYHEGYHSEHDLLNSSTEQPSQVV</sequence>
<evidence type="ECO:0000256" key="7">
    <source>
        <dbReference type="ARBA" id="ARBA00023157"/>
    </source>
</evidence>
<dbReference type="PANTHER" id="PTHR23277:SF108">
    <property type="entry name" value="FASCICLIN-3"/>
    <property type="match status" value="1"/>
</dbReference>
<evidence type="ECO:0000313" key="14">
    <source>
        <dbReference type="Proteomes" id="UP001158576"/>
    </source>
</evidence>
<evidence type="ECO:0000256" key="5">
    <source>
        <dbReference type="ARBA" id="ARBA00022889"/>
    </source>
</evidence>
<proteinExistence type="inferred from homology"/>
<feature type="domain" description="Ig-like" evidence="12">
    <location>
        <begin position="234"/>
        <end position="323"/>
    </location>
</feature>
<evidence type="ECO:0000256" key="11">
    <source>
        <dbReference type="SAM" id="SignalP"/>
    </source>
</evidence>
<dbReference type="EMBL" id="OU015566">
    <property type="protein sequence ID" value="CAG5104297.1"/>
    <property type="molecule type" value="Genomic_DNA"/>
</dbReference>
<feature type="compositionally biased region" description="Polar residues" evidence="9">
    <location>
        <begin position="475"/>
        <end position="486"/>
    </location>
</feature>
<feature type="region of interest" description="Disordered" evidence="9">
    <location>
        <begin position="445"/>
        <end position="486"/>
    </location>
</feature>
<keyword evidence="10" id="KW-0812">Transmembrane</keyword>
<dbReference type="InterPro" id="IPR036179">
    <property type="entry name" value="Ig-like_dom_sf"/>
</dbReference>
<comment type="similarity">
    <text evidence="2">Belongs to the nectin family.</text>
</comment>
<feature type="signal peptide" evidence="11">
    <location>
        <begin position="1"/>
        <end position="17"/>
    </location>
</feature>
<evidence type="ECO:0000256" key="1">
    <source>
        <dbReference type="ARBA" id="ARBA00004370"/>
    </source>
</evidence>
<evidence type="ECO:0000256" key="4">
    <source>
        <dbReference type="ARBA" id="ARBA00022737"/>
    </source>
</evidence>
<dbReference type="InterPro" id="IPR013162">
    <property type="entry name" value="CD80_C2-set"/>
</dbReference>
<keyword evidence="6 10" id="KW-0472">Membrane</keyword>
<dbReference type="InterPro" id="IPR007110">
    <property type="entry name" value="Ig-like_dom"/>
</dbReference>
<protein>
    <submittedName>
        <fullName evidence="13">Oidioi.mRNA.OKI2018_I69.chr1.g1184.t1.cds</fullName>
    </submittedName>
</protein>
<evidence type="ECO:0000256" key="6">
    <source>
        <dbReference type="ARBA" id="ARBA00023136"/>
    </source>
</evidence>
<feature type="transmembrane region" description="Helical" evidence="10">
    <location>
        <begin position="339"/>
        <end position="363"/>
    </location>
</feature>
<name>A0ABN7SQQ6_OIKDI</name>
<evidence type="ECO:0000259" key="12">
    <source>
        <dbReference type="PROSITE" id="PS50835"/>
    </source>
</evidence>
<dbReference type="Pfam" id="PF08205">
    <property type="entry name" value="C2-set_2"/>
    <property type="match status" value="1"/>
</dbReference>
<dbReference type="SUPFAM" id="SSF48726">
    <property type="entry name" value="Immunoglobulin"/>
    <property type="match status" value="1"/>
</dbReference>
<keyword evidence="8" id="KW-0325">Glycoprotein</keyword>
<dbReference type="Gene3D" id="2.60.40.10">
    <property type="entry name" value="Immunoglobulins"/>
    <property type="match status" value="2"/>
</dbReference>
<keyword evidence="5" id="KW-0130">Cell adhesion</keyword>
<gene>
    <name evidence="13" type="ORF">OKIOD_LOCUS9949</name>
</gene>
<evidence type="ECO:0000256" key="9">
    <source>
        <dbReference type="SAM" id="MobiDB-lite"/>
    </source>
</evidence>
<dbReference type="PANTHER" id="PTHR23277">
    <property type="entry name" value="NECTIN-RELATED"/>
    <property type="match status" value="1"/>
</dbReference>
<comment type="subcellular location">
    <subcellularLocation>
        <location evidence="1">Membrane</location>
    </subcellularLocation>
</comment>
<evidence type="ECO:0000256" key="2">
    <source>
        <dbReference type="ARBA" id="ARBA00007810"/>
    </source>
</evidence>
<keyword evidence="10" id="KW-1133">Transmembrane helix</keyword>
<keyword evidence="4" id="KW-0677">Repeat</keyword>
<reference evidence="13 14" key="1">
    <citation type="submission" date="2021-04" db="EMBL/GenBank/DDBJ databases">
        <authorList>
            <person name="Bliznina A."/>
        </authorList>
    </citation>
    <scope>NUCLEOTIDE SEQUENCE [LARGE SCALE GENOMIC DNA]</scope>
</reference>
<organism evidence="13 14">
    <name type="scientific">Oikopleura dioica</name>
    <name type="common">Tunicate</name>
    <dbReference type="NCBI Taxonomy" id="34765"/>
    <lineage>
        <taxon>Eukaryota</taxon>
        <taxon>Metazoa</taxon>
        <taxon>Chordata</taxon>
        <taxon>Tunicata</taxon>
        <taxon>Appendicularia</taxon>
        <taxon>Copelata</taxon>
        <taxon>Oikopleuridae</taxon>
        <taxon>Oikopleura</taxon>
    </lineage>
</organism>
<dbReference type="PROSITE" id="PS50835">
    <property type="entry name" value="IG_LIKE"/>
    <property type="match status" value="1"/>
</dbReference>
<dbReference type="Proteomes" id="UP001158576">
    <property type="component" value="Chromosome 1"/>
</dbReference>
<dbReference type="InterPro" id="IPR013783">
    <property type="entry name" value="Ig-like_fold"/>
</dbReference>
<keyword evidence="14" id="KW-1185">Reference proteome</keyword>